<dbReference type="SUPFAM" id="SSF51182">
    <property type="entry name" value="RmlC-like cupins"/>
    <property type="match status" value="1"/>
</dbReference>
<protein>
    <submittedName>
        <fullName evidence="4">Transcriptional regulator</fullName>
    </submittedName>
</protein>
<feature type="compositionally biased region" description="Polar residues" evidence="2">
    <location>
        <begin position="1"/>
        <end position="13"/>
    </location>
</feature>
<accession>A0ABN5YU27</accession>
<evidence type="ECO:0000259" key="3">
    <source>
        <dbReference type="PROSITE" id="PS50943"/>
    </source>
</evidence>
<proteinExistence type="predicted"/>
<evidence type="ECO:0000256" key="2">
    <source>
        <dbReference type="SAM" id="MobiDB-lite"/>
    </source>
</evidence>
<dbReference type="CDD" id="cd02209">
    <property type="entry name" value="cupin_XRE_C"/>
    <property type="match status" value="1"/>
</dbReference>
<feature type="region of interest" description="Disordered" evidence="2">
    <location>
        <begin position="1"/>
        <end position="20"/>
    </location>
</feature>
<dbReference type="PANTHER" id="PTHR46797:SF1">
    <property type="entry name" value="METHYLPHOSPHONATE SYNTHASE"/>
    <property type="match status" value="1"/>
</dbReference>
<dbReference type="SMART" id="SM00530">
    <property type="entry name" value="HTH_XRE"/>
    <property type="match status" value="1"/>
</dbReference>
<dbReference type="Proteomes" id="UP000465609">
    <property type="component" value="Chromosome"/>
</dbReference>
<dbReference type="SUPFAM" id="SSF47413">
    <property type="entry name" value="lambda repressor-like DNA-binding domains"/>
    <property type="match status" value="1"/>
</dbReference>
<evidence type="ECO:0000313" key="4">
    <source>
        <dbReference type="EMBL" id="BBX85240.1"/>
    </source>
</evidence>
<sequence length="215" mass="23607">MTDTPLLRNTSGIARNRDPGESFEELELETAIARNVRQLRLAQGMTVAEMAITVGISKAMLSKIENAQTSCSLSTLSLLAKGLDVPVSSLFRGSDVERPAAFVKAGTGARIVRDGTAEGHEYQLLGSLRGEHKRLECLYVTLTEQSRNYPLFQHPGTEFIYLLNGVMDYGHSRSVYRMNPGDSLLIDGEGTHGPVDLIELPIRFLSVIAFPESRI</sequence>
<keyword evidence="5" id="KW-1185">Reference proteome</keyword>
<dbReference type="InterPro" id="IPR011051">
    <property type="entry name" value="RmlC_Cupin_sf"/>
</dbReference>
<dbReference type="EMBL" id="AP022577">
    <property type="protein sequence ID" value="BBX85240.1"/>
    <property type="molecule type" value="Genomic_DNA"/>
</dbReference>
<organism evidence="4 5">
    <name type="scientific">Mycolicibacterium aubagnense</name>
    <dbReference type="NCBI Taxonomy" id="319707"/>
    <lineage>
        <taxon>Bacteria</taxon>
        <taxon>Bacillati</taxon>
        <taxon>Actinomycetota</taxon>
        <taxon>Actinomycetes</taxon>
        <taxon>Mycobacteriales</taxon>
        <taxon>Mycobacteriaceae</taxon>
        <taxon>Mycolicibacterium</taxon>
    </lineage>
</organism>
<keyword evidence="1" id="KW-0238">DNA-binding</keyword>
<dbReference type="Gene3D" id="1.10.260.40">
    <property type="entry name" value="lambda repressor-like DNA-binding domains"/>
    <property type="match status" value="1"/>
</dbReference>
<name>A0ABN5YU27_9MYCO</name>
<dbReference type="CDD" id="cd00093">
    <property type="entry name" value="HTH_XRE"/>
    <property type="match status" value="1"/>
</dbReference>
<dbReference type="Pfam" id="PF01381">
    <property type="entry name" value="HTH_3"/>
    <property type="match status" value="1"/>
</dbReference>
<feature type="domain" description="HTH cro/C1-type" evidence="3">
    <location>
        <begin position="36"/>
        <end position="90"/>
    </location>
</feature>
<evidence type="ECO:0000313" key="5">
    <source>
        <dbReference type="Proteomes" id="UP000465609"/>
    </source>
</evidence>
<dbReference type="InterPro" id="IPR050807">
    <property type="entry name" value="TransReg_Diox_bact_type"/>
</dbReference>
<dbReference type="InterPro" id="IPR014710">
    <property type="entry name" value="RmlC-like_jellyroll"/>
</dbReference>
<dbReference type="InterPro" id="IPR001387">
    <property type="entry name" value="Cro/C1-type_HTH"/>
</dbReference>
<dbReference type="PANTHER" id="PTHR46797">
    <property type="entry name" value="HTH-TYPE TRANSCRIPTIONAL REGULATOR"/>
    <property type="match status" value="1"/>
</dbReference>
<reference evidence="4 5" key="1">
    <citation type="journal article" date="2019" name="Emerg. Microbes Infect.">
        <title>Comprehensive subspecies identification of 175 nontuberculous mycobacteria species based on 7547 genomic profiles.</title>
        <authorList>
            <person name="Matsumoto Y."/>
            <person name="Kinjo T."/>
            <person name="Motooka D."/>
            <person name="Nabeya D."/>
            <person name="Jung N."/>
            <person name="Uechi K."/>
            <person name="Horii T."/>
            <person name="Iida T."/>
            <person name="Fujita J."/>
            <person name="Nakamura S."/>
        </authorList>
    </citation>
    <scope>NUCLEOTIDE SEQUENCE [LARGE SCALE GENOMIC DNA]</scope>
    <source>
        <strain evidence="4 5">JCM 15296</strain>
    </source>
</reference>
<dbReference type="Gene3D" id="2.60.120.10">
    <property type="entry name" value="Jelly Rolls"/>
    <property type="match status" value="1"/>
</dbReference>
<dbReference type="InterPro" id="IPR010982">
    <property type="entry name" value="Lambda_DNA-bd_dom_sf"/>
</dbReference>
<gene>
    <name evidence="4" type="ORF">MAUB_31130</name>
</gene>
<evidence type="ECO:0000256" key="1">
    <source>
        <dbReference type="ARBA" id="ARBA00023125"/>
    </source>
</evidence>
<dbReference type="PROSITE" id="PS50943">
    <property type="entry name" value="HTH_CROC1"/>
    <property type="match status" value="1"/>
</dbReference>
<dbReference type="RefSeq" id="WP_138233121.1">
    <property type="nucleotide sequence ID" value="NZ_AP022577.1"/>
</dbReference>